<dbReference type="AlphaFoldDB" id="A0A3S1BW60"/>
<accession>A0A3S1BW60</accession>
<evidence type="ECO:0000313" key="2">
    <source>
        <dbReference type="EMBL" id="RUS95878.1"/>
    </source>
</evidence>
<sequence length="128" mass="15006">MANLYSNENFPFDIVTIIRQKGHNLLTSYDAGQANQRIPDEEVLIFATQQNRIVITLNRDDFIRLHRSNVNHSGIIICKDDRDYVGQVNTLDAYLKEDTNLSNRLIRIKKQNQPKSSQQIFIVQEYRR</sequence>
<reference evidence="2" key="2">
    <citation type="journal article" date="2019" name="Genome Biol. Evol.">
        <title>Day and night: Metabolic profiles and evolutionary relationships of six axenic non-marine cyanobacteria.</title>
        <authorList>
            <person name="Will S.E."/>
            <person name="Henke P."/>
            <person name="Boedeker C."/>
            <person name="Huang S."/>
            <person name="Brinkmann H."/>
            <person name="Rohde M."/>
            <person name="Jarek M."/>
            <person name="Friedl T."/>
            <person name="Seufert S."/>
            <person name="Schumacher M."/>
            <person name="Overmann J."/>
            <person name="Neumann-Schaal M."/>
            <person name="Petersen J."/>
        </authorList>
    </citation>
    <scope>NUCLEOTIDE SEQUENCE [LARGE SCALE GENOMIC DNA]</scope>
    <source>
        <strain evidence="2">PCC 7102</strain>
    </source>
</reference>
<dbReference type="Proteomes" id="UP000271624">
    <property type="component" value="Unassembled WGS sequence"/>
</dbReference>
<organism evidence="2 3">
    <name type="scientific">Dulcicalothrix desertica PCC 7102</name>
    <dbReference type="NCBI Taxonomy" id="232991"/>
    <lineage>
        <taxon>Bacteria</taxon>
        <taxon>Bacillati</taxon>
        <taxon>Cyanobacteriota</taxon>
        <taxon>Cyanophyceae</taxon>
        <taxon>Nostocales</taxon>
        <taxon>Calotrichaceae</taxon>
        <taxon>Dulcicalothrix</taxon>
    </lineage>
</organism>
<keyword evidence="3" id="KW-1185">Reference proteome</keyword>
<reference evidence="2" key="1">
    <citation type="submission" date="2018-12" db="EMBL/GenBank/DDBJ databases">
        <authorList>
            <person name="Will S."/>
            <person name="Neumann-Schaal M."/>
            <person name="Henke P."/>
        </authorList>
    </citation>
    <scope>NUCLEOTIDE SEQUENCE</scope>
    <source>
        <strain evidence="2">PCC 7102</strain>
    </source>
</reference>
<dbReference type="OrthoDB" id="3216372at2"/>
<gene>
    <name evidence="2" type="ORF">DSM106972_088910</name>
</gene>
<feature type="domain" description="DUF5615" evidence="1">
    <location>
        <begin position="3"/>
        <end position="110"/>
    </location>
</feature>
<evidence type="ECO:0000313" key="3">
    <source>
        <dbReference type="Proteomes" id="UP000271624"/>
    </source>
</evidence>
<name>A0A3S1BW60_9CYAN</name>
<evidence type="ECO:0000259" key="1">
    <source>
        <dbReference type="Pfam" id="PF18480"/>
    </source>
</evidence>
<dbReference type="Pfam" id="PF18480">
    <property type="entry name" value="DUF5615"/>
    <property type="match status" value="1"/>
</dbReference>
<comment type="caution">
    <text evidence="2">The sequence shown here is derived from an EMBL/GenBank/DDBJ whole genome shotgun (WGS) entry which is preliminary data.</text>
</comment>
<dbReference type="InterPro" id="IPR041049">
    <property type="entry name" value="DUF5615"/>
</dbReference>
<protein>
    <recommendedName>
        <fullName evidence="1">DUF5615 domain-containing protein</fullName>
    </recommendedName>
</protein>
<proteinExistence type="predicted"/>
<dbReference type="EMBL" id="RSCL01000039">
    <property type="protein sequence ID" value="RUS95878.1"/>
    <property type="molecule type" value="Genomic_DNA"/>
</dbReference>
<dbReference type="RefSeq" id="WP_127086868.1">
    <property type="nucleotide sequence ID" value="NZ_RSCL01000039.1"/>
</dbReference>